<reference evidence="2 3" key="1">
    <citation type="journal article" date="2018" name="Front. Plant Sci.">
        <title>Red Clover (Trifolium pratense) and Zigzag Clover (T. medium) - A Picture of Genomic Similarities and Differences.</title>
        <authorList>
            <person name="Dluhosova J."/>
            <person name="Istvanek J."/>
            <person name="Nedelnik J."/>
            <person name="Repkova J."/>
        </authorList>
    </citation>
    <scope>NUCLEOTIDE SEQUENCE [LARGE SCALE GENOMIC DNA]</scope>
    <source>
        <strain evidence="3">cv. 10/8</strain>
        <tissue evidence="2">Leaf</tissue>
    </source>
</reference>
<dbReference type="InterPro" id="IPR050905">
    <property type="entry name" value="Plant_NBS-LRR"/>
</dbReference>
<dbReference type="AlphaFoldDB" id="A0A392NCH0"/>
<dbReference type="Proteomes" id="UP000265520">
    <property type="component" value="Unassembled WGS sequence"/>
</dbReference>
<dbReference type="PANTHER" id="PTHR33463">
    <property type="entry name" value="NB-ARC DOMAIN-CONTAINING PROTEIN-RELATED"/>
    <property type="match status" value="1"/>
</dbReference>
<name>A0A392NCH0_9FABA</name>
<accession>A0A392NCH0</accession>
<comment type="caution">
    <text evidence="2">The sequence shown here is derived from an EMBL/GenBank/DDBJ whole genome shotgun (WGS) entry which is preliminary data.</text>
</comment>
<organism evidence="2 3">
    <name type="scientific">Trifolium medium</name>
    <dbReference type="NCBI Taxonomy" id="97028"/>
    <lineage>
        <taxon>Eukaryota</taxon>
        <taxon>Viridiplantae</taxon>
        <taxon>Streptophyta</taxon>
        <taxon>Embryophyta</taxon>
        <taxon>Tracheophyta</taxon>
        <taxon>Spermatophyta</taxon>
        <taxon>Magnoliopsida</taxon>
        <taxon>eudicotyledons</taxon>
        <taxon>Gunneridae</taxon>
        <taxon>Pentapetalae</taxon>
        <taxon>rosids</taxon>
        <taxon>fabids</taxon>
        <taxon>Fabales</taxon>
        <taxon>Fabaceae</taxon>
        <taxon>Papilionoideae</taxon>
        <taxon>50 kb inversion clade</taxon>
        <taxon>NPAAA clade</taxon>
        <taxon>Hologalegina</taxon>
        <taxon>IRL clade</taxon>
        <taxon>Trifolieae</taxon>
        <taxon>Trifolium</taxon>
    </lineage>
</organism>
<dbReference type="EMBL" id="LXQA010035254">
    <property type="protein sequence ID" value="MCH97556.1"/>
    <property type="molecule type" value="Genomic_DNA"/>
</dbReference>
<evidence type="ECO:0000256" key="1">
    <source>
        <dbReference type="ARBA" id="ARBA00022821"/>
    </source>
</evidence>
<evidence type="ECO:0000313" key="2">
    <source>
        <dbReference type="EMBL" id="MCH97556.1"/>
    </source>
</evidence>
<evidence type="ECO:0000313" key="3">
    <source>
        <dbReference type="Proteomes" id="UP000265520"/>
    </source>
</evidence>
<proteinExistence type="predicted"/>
<dbReference type="PANTHER" id="PTHR33463:SF198">
    <property type="entry name" value="RPP4C3"/>
    <property type="match status" value="1"/>
</dbReference>
<keyword evidence="1" id="KW-0611">Plant defense</keyword>
<keyword evidence="3" id="KW-1185">Reference proteome</keyword>
<sequence>MEILISVVAKVAEYTVLPIGRQASYLIFYKDNFKMLEVHVKDLEDAREQMTHLVEEEWRNGKEIVRGVVNWLEMVNEVIEKANQLQKDPRRANVRCSKWSFPNLILRHRLSRKATKITKDVVQVQGKGIFDRIGYLPILDEVASSSTRGGENYEKRDSLKEDIVKALTDLNSRNIGVYGLA</sequence>
<protein>
    <submittedName>
        <fullName evidence="2">Disease resistance protein</fullName>
    </submittedName>
</protein>
<feature type="non-terminal residue" evidence="2">
    <location>
        <position position="181"/>
    </location>
</feature>